<reference evidence="1" key="1">
    <citation type="submission" date="2019-10" db="EMBL/GenBank/DDBJ databases">
        <authorList>
            <consortium name="DOE Joint Genome Institute"/>
            <person name="Kuo A."/>
            <person name="Miyauchi S."/>
            <person name="Kiss E."/>
            <person name="Drula E."/>
            <person name="Kohler A."/>
            <person name="Sanchez-Garcia M."/>
            <person name="Andreopoulos B."/>
            <person name="Barry K.W."/>
            <person name="Bonito G."/>
            <person name="Buee M."/>
            <person name="Carver A."/>
            <person name="Chen C."/>
            <person name="Cichocki N."/>
            <person name="Clum A."/>
            <person name="Culley D."/>
            <person name="Crous P.W."/>
            <person name="Fauchery L."/>
            <person name="Girlanda M."/>
            <person name="Hayes R."/>
            <person name="Keri Z."/>
            <person name="Labutti K."/>
            <person name="Lipzen A."/>
            <person name="Lombard V."/>
            <person name="Magnuson J."/>
            <person name="Maillard F."/>
            <person name="Morin E."/>
            <person name="Murat C."/>
            <person name="Nolan M."/>
            <person name="Ohm R."/>
            <person name="Pangilinan J."/>
            <person name="Pereira M."/>
            <person name="Perotto S."/>
            <person name="Peter M."/>
            <person name="Riley R."/>
            <person name="Sitrit Y."/>
            <person name="Stielow B."/>
            <person name="Szollosi G."/>
            <person name="Zifcakova L."/>
            <person name="Stursova M."/>
            <person name="Spatafora J.W."/>
            <person name="Tedersoo L."/>
            <person name="Vaario L.-M."/>
            <person name="Yamada A."/>
            <person name="Yan M."/>
            <person name="Wang P."/>
            <person name="Xu J."/>
            <person name="Bruns T."/>
            <person name="Baldrian P."/>
            <person name="Vilgalys R."/>
            <person name="Henrissat B."/>
            <person name="Grigoriev I.V."/>
            <person name="Hibbett D."/>
            <person name="Nagy L.G."/>
            <person name="Martin F.M."/>
        </authorList>
    </citation>
    <scope>NUCLEOTIDE SEQUENCE</scope>
    <source>
        <strain evidence="1">P2</strain>
    </source>
</reference>
<dbReference type="EMBL" id="MU118059">
    <property type="protein sequence ID" value="KAF9646404.1"/>
    <property type="molecule type" value="Genomic_DNA"/>
</dbReference>
<comment type="caution">
    <text evidence="1">The sequence shown here is derived from an EMBL/GenBank/DDBJ whole genome shotgun (WGS) entry which is preliminary data.</text>
</comment>
<name>A0ACB6Z9I8_THEGA</name>
<gene>
    <name evidence="1" type="ORF">BDM02DRAFT_3188879</name>
</gene>
<sequence length="370" mass="41656">MSCQHSVLAGVGLRVTGASVSPGSTIENRRDKTYRPLGALTSPAPLSLCIDSDNMTDLEEIPVERKRRGPGDLNDANENATPRYRSCTRVEERRKCSARRATGCPRRVVRSIQEDHRARFYEHYRKEAEEYGQEFMKKHEEDLNTTLIFVRLEGDATDNRWRERRAGLFFAVVSAFIVQVQSQLRPDPNEEIAALLRVLIHKIDNTTFGGDIPALPQWTGPPRTIIHQWLNQYASIDMRGSAVERSQNRQRKLDGIVVWYFDHEIDTTVASAVLGVTSFGDPFYFFIVFVGATSDSYPYQTSAANTIPHVLGVIRRAPAELIVTALTYPLALPVGFTIDALRLGRAMLRTLVVSARRAHVWLFGTSPVQD</sequence>
<accession>A0ACB6Z9I8</accession>
<reference evidence="1" key="2">
    <citation type="journal article" date="2020" name="Nat. Commun.">
        <title>Large-scale genome sequencing of mycorrhizal fungi provides insights into the early evolution of symbiotic traits.</title>
        <authorList>
            <person name="Miyauchi S."/>
            <person name="Kiss E."/>
            <person name="Kuo A."/>
            <person name="Drula E."/>
            <person name="Kohler A."/>
            <person name="Sanchez-Garcia M."/>
            <person name="Morin E."/>
            <person name="Andreopoulos B."/>
            <person name="Barry K.W."/>
            <person name="Bonito G."/>
            <person name="Buee M."/>
            <person name="Carver A."/>
            <person name="Chen C."/>
            <person name="Cichocki N."/>
            <person name="Clum A."/>
            <person name="Culley D."/>
            <person name="Crous P.W."/>
            <person name="Fauchery L."/>
            <person name="Girlanda M."/>
            <person name="Hayes R.D."/>
            <person name="Keri Z."/>
            <person name="LaButti K."/>
            <person name="Lipzen A."/>
            <person name="Lombard V."/>
            <person name="Magnuson J."/>
            <person name="Maillard F."/>
            <person name="Murat C."/>
            <person name="Nolan M."/>
            <person name="Ohm R.A."/>
            <person name="Pangilinan J."/>
            <person name="Pereira M.F."/>
            <person name="Perotto S."/>
            <person name="Peter M."/>
            <person name="Pfister S."/>
            <person name="Riley R."/>
            <person name="Sitrit Y."/>
            <person name="Stielow J.B."/>
            <person name="Szollosi G."/>
            <person name="Zifcakova L."/>
            <person name="Stursova M."/>
            <person name="Spatafora J.W."/>
            <person name="Tedersoo L."/>
            <person name="Vaario L.M."/>
            <person name="Yamada A."/>
            <person name="Yan M."/>
            <person name="Wang P."/>
            <person name="Xu J."/>
            <person name="Bruns T."/>
            <person name="Baldrian P."/>
            <person name="Vilgalys R."/>
            <person name="Dunand C."/>
            <person name="Henrissat B."/>
            <person name="Grigoriev I.V."/>
            <person name="Hibbett D."/>
            <person name="Nagy L.G."/>
            <person name="Martin F.M."/>
        </authorList>
    </citation>
    <scope>NUCLEOTIDE SEQUENCE</scope>
    <source>
        <strain evidence="1">P2</strain>
    </source>
</reference>
<evidence type="ECO:0000313" key="2">
    <source>
        <dbReference type="Proteomes" id="UP000886501"/>
    </source>
</evidence>
<protein>
    <submittedName>
        <fullName evidence="1">Uncharacterized protein</fullName>
    </submittedName>
</protein>
<keyword evidence="2" id="KW-1185">Reference proteome</keyword>
<dbReference type="Proteomes" id="UP000886501">
    <property type="component" value="Unassembled WGS sequence"/>
</dbReference>
<evidence type="ECO:0000313" key="1">
    <source>
        <dbReference type="EMBL" id="KAF9646404.1"/>
    </source>
</evidence>
<organism evidence="1 2">
    <name type="scientific">Thelephora ganbajun</name>
    <name type="common">Ganba fungus</name>
    <dbReference type="NCBI Taxonomy" id="370292"/>
    <lineage>
        <taxon>Eukaryota</taxon>
        <taxon>Fungi</taxon>
        <taxon>Dikarya</taxon>
        <taxon>Basidiomycota</taxon>
        <taxon>Agaricomycotina</taxon>
        <taxon>Agaricomycetes</taxon>
        <taxon>Thelephorales</taxon>
        <taxon>Thelephoraceae</taxon>
        <taxon>Thelephora</taxon>
    </lineage>
</organism>
<proteinExistence type="predicted"/>